<dbReference type="GO" id="GO:0140662">
    <property type="term" value="F:ATP-dependent protein folding chaperone"/>
    <property type="evidence" value="ECO:0007669"/>
    <property type="project" value="InterPro"/>
</dbReference>
<evidence type="ECO:0000313" key="4">
    <source>
        <dbReference type="EMBL" id="KEY72711.1"/>
    </source>
</evidence>
<keyword evidence="1" id="KW-0547">Nucleotide-binding</keyword>
<evidence type="ECO:0000313" key="5">
    <source>
        <dbReference type="Proteomes" id="UP000028045"/>
    </source>
</evidence>
<feature type="region of interest" description="Disordered" evidence="3">
    <location>
        <begin position="1"/>
        <end position="54"/>
    </location>
</feature>
<evidence type="ECO:0000256" key="3">
    <source>
        <dbReference type="SAM" id="MobiDB-lite"/>
    </source>
</evidence>
<name>A0A084B582_STACB</name>
<keyword evidence="2" id="KW-0067">ATP-binding</keyword>
<reference evidence="4 5" key="1">
    <citation type="journal article" date="2014" name="BMC Genomics">
        <title>Comparative genome sequencing reveals chemotype-specific gene clusters in the toxigenic black mold Stachybotrys.</title>
        <authorList>
            <person name="Semeiks J."/>
            <person name="Borek D."/>
            <person name="Otwinowski Z."/>
            <person name="Grishin N.V."/>
        </authorList>
    </citation>
    <scope>NUCLEOTIDE SEQUENCE [LARGE SCALE GENOMIC DNA]</scope>
    <source>
        <strain evidence="5">CBS 109288 / IBT 7711</strain>
    </source>
</reference>
<dbReference type="CDD" id="cd10170">
    <property type="entry name" value="ASKHA_NBD_HSP70"/>
    <property type="match status" value="1"/>
</dbReference>
<dbReference type="Gene3D" id="3.90.640.10">
    <property type="entry name" value="Actin, Chain A, domain 4"/>
    <property type="match status" value="1"/>
</dbReference>
<evidence type="ECO:0000256" key="2">
    <source>
        <dbReference type="ARBA" id="ARBA00022840"/>
    </source>
</evidence>
<dbReference type="InterPro" id="IPR013126">
    <property type="entry name" value="Hsp_70_fam"/>
</dbReference>
<evidence type="ECO:0000256" key="1">
    <source>
        <dbReference type="ARBA" id="ARBA00022741"/>
    </source>
</evidence>
<gene>
    <name evidence="4" type="ORF">S7711_02499</name>
</gene>
<dbReference type="GO" id="GO:0005524">
    <property type="term" value="F:ATP binding"/>
    <property type="evidence" value="ECO:0007669"/>
    <property type="project" value="UniProtKB-KW"/>
</dbReference>
<dbReference type="SUPFAM" id="SSF53067">
    <property type="entry name" value="Actin-like ATPase domain"/>
    <property type="match status" value="2"/>
</dbReference>
<dbReference type="InterPro" id="IPR043129">
    <property type="entry name" value="ATPase_NBD"/>
</dbReference>
<dbReference type="OrthoDB" id="2963168at2759"/>
<dbReference type="Gene3D" id="3.30.420.40">
    <property type="match status" value="2"/>
</dbReference>
<feature type="compositionally biased region" description="Gly residues" evidence="3">
    <location>
        <begin position="19"/>
        <end position="28"/>
    </location>
</feature>
<dbReference type="HOGENOM" id="CLU_257398_0_0_1"/>
<dbReference type="Proteomes" id="UP000028045">
    <property type="component" value="Unassembled WGS sequence"/>
</dbReference>
<dbReference type="Pfam" id="PF00012">
    <property type="entry name" value="HSP70"/>
    <property type="match status" value="1"/>
</dbReference>
<dbReference type="PANTHER" id="PTHR14187">
    <property type="entry name" value="ALPHA KINASE/ELONGATION FACTOR 2 KINASE"/>
    <property type="match status" value="1"/>
</dbReference>
<dbReference type="SUPFAM" id="SSF82199">
    <property type="entry name" value="SET domain"/>
    <property type="match status" value="1"/>
</dbReference>
<dbReference type="InterPro" id="IPR046341">
    <property type="entry name" value="SET_dom_sf"/>
</dbReference>
<dbReference type="EMBL" id="KL648018">
    <property type="protein sequence ID" value="KEY72711.1"/>
    <property type="molecule type" value="Genomic_DNA"/>
</dbReference>
<proteinExistence type="predicted"/>
<keyword evidence="5" id="KW-1185">Reference proteome</keyword>
<protein>
    <submittedName>
        <fullName evidence="4">Uncharacterized protein</fullName>
    </submittedName>
</protein>
<organism evidence="4 5">
    <name type="scientific">Stachybotrys chartarum (strain CBS 109288 / IBT 7711)</name>
    <name type="common">Toxic black mold</name>
    <name type="synonym">Stilbospora chartarum</name>
    <dbReference type="NCBI Taxonomy" id="1280523"/>
    <lineage>
        <taxon>Eukaryota</taxon>
        <taxon>Fungi</taxon>
        <taxon>Dikarya</taxon>
        <taxon>Ascomycota</taxon>
        <taxon>Pezizomycotina</taxon>
        <taxon>Sordariomycetes</taxon>
        <taxon>Hypocreomycetidae</taxon>
        <taxon>Hypocreales</taxon>
        <taxon>Stachybotryaceae</taxon>
        <taxon>Stachybotrys</taxon>
    </lineage>
</organism>
<feature type="compositionally biased region" description="Polar residues" evidence="3">
    <location>
        <begin position="29"/>
        <end position="41"/>
    </location>
</feature>
<accession>A0A084B582</accession>
<sequence>MNITLPHRTNPGRRTQPESGGGGGGGGSYFNTYTSPSSTEAINGPVREPAREQPPISDRLIVGVDFGTTFSGVAAVYTSTPDDVEIIKTWPGGNGITSDKVPTEIAYEYPPNAAPGATPAVKWGFQFKPDQSRLRCIKLFLDRSQKLPFYVSPLDTAAQLKKFNKNVVDAVSDYLTQIYKHTMDTLTRRYGESFMASTKVEFVLTCPAVWSDAAKNTTLQAAERAGMGSRSEIQMISEPEAAAVYTLKAIQPNHLNIGDNFIVCDAGGGTVDLIAYKIISLKPLRVEESAVGTGGLCGSAFLNYRFEEHVRSRLGQARFDEMKNKKGKTWQMGLKYFEEFVKRNFNEDEHQEVNVPFPGLPDDEEAGLDSGFMVMTADQIKDIFAPVVKEVCDLVRGQVDGLRGKGGIVSGIVLVGGFGQSDYLYKRLKTHFTSAAPPPYSERPTHANAVATQENGSIEVMQPVYAWTAVVRGAVLRGLEGNMVISRKSRMHYGTSYATVYDEDKHSVSERYWSPLWERWMVSDRMQWHIAKVSVKTPPLSRIPRKLEEGTADSEQGEALSPLSPIAFHYTRNFRPGQSLIVTDDLIACAAEEPPAAFNRDLVHVCTLTTDLNAVPRSLFTRLTTTRGVEFDNLDFTLEMIVDSAGLGFELKVDGVRRGPTISTHTHGRHQNPSLPFLFLVAATQTTSFPQSKIFFFLFCVYLYYCNFLYLVYARFFSISFIPKRENQTPLRTSKFQEETSEETENRRLADFTLFWVCLAAMETRSRRPSLQRAKRRLSSASSREETLRERFLKAESARAASSNGAADKQEAVDGGVIKAESGDEEAVEDVPVAEQTPEPEPEPEPEPKPTPEEMLDDLVAWVQQKNSEIHPLVEAFFDRDMGMGLRVKPKWRRAVAPNEPIVKLNTELSLSYVNALPGPARSNHPLHKKLVDGLEPHVVGRVVLVKEMMLGSKSKWFPYIRALPQPREGFLPPWWDRELTKLIRGTNVDVARQEMREQVDKEAATAWFLFRDLEKASLPVTRAQFEKYYAWAYCIFTSRSFRPSLVLTGTHLNYLPEGVGKDDFSVLLPYFDLGNHDKRASVTWERDEELHVTLKIDQHFKPGQQIFNNYGTKTNAELLLAYNFTLPPTDEIHYDYVHVRKRLAGRVEEYYMSLRPMSHPSSVIGREKQAAHFVELTAYEHVLPAFQHVQLAMVWDIFCDNVAPTPAERERLIPVSPAVAERLRQYRAADPSERLDLADFTEPAANGAPVQDAPEPIEPSERELFQQMLFFTGQVNEECFGCVQKVAYVIWYKARQELRKLDDEKPRRRDPFLGADHQQLKDVAMAYKESVREILENTMRAVKNDDVLQMGDDL</sequence>
<feature type="region of interest" description="Disordered" evidence="3">
    <location>
        <begin position="822"/>
        <end position="853"/>
    </location>
</feature>
<dbReference type="PANTHER" id="PTHR14187:SF82">
    <property type="entry name" value="FAMILY CHAPERONE, PUTATIVE (AFU_ORTHOLOGUE AFUA_7G08575)-RELATED"/>
    <property type="match status" value="1"/>
</dbReference>
<dbReference type="Gene3D" id="3.90.1410.10">
    <property type="entry name" value="set domain protein methyltransferase, domain 1"/>
    <property type="match status" value="1"/>
</dbReference>